<dbReference type="PANTHER" id="PTHR11699">
    <property type="entry name" value="ALDEHYDE DEHYDROGENASE-RELATED"/>
    <property type="match status" value="1"/>
</dbReference>
<evidence type="ECO:0000256" key="1">
    <source>
        <dbReference type="ARBA" id="ARBA00023002"/>
    </source>
</evidence>
<dbReference type="Gene3D" id="3.40.309.10">
    <property type="entry name" value="Aldehyde Dehydrogenase, Chain A, domain 2"/>
    <property type="match status" value="1"/>
</dbReference>
<feature type="active site" evidence="2">
    <location>
        <position position="259"/>
    </location>
</feature>
<gene>
    <name evidence="5" type="ORF">ACFYKX_21220</name>
</gene>
<dbReference type="InterPro" id="IPR016162">
    <property type="entry name" value="Ald_DH_N"/>
</dbReference>
<dbReference type="SUPFAM" id="SSF53720">
    <property type="entry name" value="ALDH-like"/>
    <property type="match status" value="1"/>
</dbReference>
<dbReference type="Gene3D" id="3.40.605.10">
    <property type="entry name" value="Aldehyde Dehydrogenase, Chain A, domain 1"/>
    <property type="match status" value="1"/>
</dbReference>
<sequence length="508" mass="54987">MSVNVEVKTFPLFINGKWEPSSSGETFDVKNPATGELVAKVAKGNKEDVDRAVQAASDAFENSGWRDMKPKDRAKVLNGIAYQIVANAEELAYLEVISSGGTLRRVTSSDILQMADLFQQLAKFVVDYPFSETLPSPPFPGPAHNFIWREPIGVCAAITPWNLPMVIATWKIAPALAMGNTIVIKPASYTPLSTLKLAELISAVVPPGVINVVTGSGTEVGEPLAQHPKVDKIAFTGSTEVGRKIMGLAAGTVKNTTLELGGKSPNILLEDADLNIALPGSLFGVFLHSGQLCESGTRLFVPDKLHDQVVEGLVALTAKLKLGNPLDIATDVGPVISKQQRDTILSYIEAGKNEGATLVCGGKEVTVPGCEGGHFIEPTIFTNVKNDMKIAQEEIFGPVLSVIRYSDVEEAIRLANDTIYGLAAGVWTKDVNKAYDVARQLRAGVVWINDWHLLRNDAPFGGYKQSGIGREMGKHSLDAYTQLKHVHTSMAPELEQRKWYQILFSNVE</sequence>
<dbReference type="EMBL" id="JBIACK010000013">
    <property type="protein sequence ID" value="MFE8703105.1"/>
    <property type="molecule type" value="Genomic_DNA"/>
</dbReference>
<comment type="similarity">
    <text evidence="3">Belongs to the aldehyde dehydrogenase family.</text>
</comment>
<dbReference type="InterPro" id="IPR029510">
    <property type="entry name" value="Ald_DH_CS_GLU"/>
</dbReference>
<dbReference type="InterPro" id="IPR015590">
    <property type="entry name" value="Aldehyde_DH_dom"/>
</dbReference>
<evidence type="ECO:0000256" key="3">
    <source>
        <dbReference type="RuleBase" id="RU003345"/>
    </source>
</evidence>
<protein>
    <submittedName>
        <fullName evidence="5">Aldehyde dehydrogenase family protein</fullName>
    </submittedName>
</protein>
<accession>A0ABW6KFQ6</accession>
<dbReference type="Proteomes" id="UP001601059">
    <property type="component" value="Unassembled WGS sequence"/>
</dbReference>
<name>A0ABW6KFQ6_9BACI</name>
<dbReference type="InterPro" id="IPR016163">
    <property type="entry name" value="Ald_DH_C"/>
</dbReference>
<comment type="caution">
    <text evidence="5">The sequence shown here is derived from an EMBL/GenBank/DDBJ whole genome shotgun (WGS) entry which is preliminary data.</text>
</comment>
<evidence type="ECO:0000256" key="2">
    <source>
        <dbReference type="PROSITE-ProRule" id="PRU10007"/>
    </source>
</evidence>
<proteinExistence type="inferred from homology"/>
<evidence type="ECO:0000313" key="6">
    <source>
        <dbReference type="Proteomes" id="UP001601059"/>
    </source>
</evidence>
<dbReference type="RefSeq" id="WP_389363356.1">
    <property type="nucleotide sequence ID" value="NZ_JBIACK010000013.1"/>
</dbReference>
<feature type="domain" description="Aldehyde dehydrogenase" evidence="4">
    <location>
        <begin position="18"/>
        <end position="486"/>
    </location>
</feature>
<reference evidence="5 6" key="1">
    <citation type="submission" date="2024-08" db="EMBL/GenBank/DDBJ databases">
        <title>Two novel Cytobacillus novel species.</title>
        <authorList>
            <person name="Liu G."/>
        </authorList>
    </citation>
    <scope>NUCLEOTIDE SEQUENCE [LARGE SCALE GENOMIC DNA]</scope>
    <source>
        <strain evidence="5 6">FJAT-54145</strain>
    </source>
</reference>
<dbReference type="InterPro" id="IPR016161">
    <property type="entry name" value="Ald_DH/histidinol_DH"/>
</dbReference>
<evidence type="ECO:0000259" key="4">
    <source>
        <dbReference type="Pfam" id="PF00171"/>
    </source>
</evidence>
<dbReference type="PROSITE" id="PS00687">
    <property type="entry name" value="ALDEHYDE_DEHYDR_GLU"/>
    <property type="match status" value="1"/>
</dbReference>
<keyword evidence="1 3" id="KW-0560">Oxidoreductase</keyword>
<keyword evidence="6" id="KW-1185">Reference proteome</keyword>
<organism evidence="5 6">
    <name type="scientific">Cytobacillus spartinae</name>
    <dbReference type="NCBI Taxonomy" id="3299023"/>
    <lineage>
        <taxon>Bacteria</taxon>
        <taxon>Bacillati</taxon>
        <taxon>Bacillota</taxon>
        <taxon>Bacilli</taxon>
        <taxon>Bacillales</taxon>
        <taxon>Bacillaceae</taxon>
        <taxon>Cytobacillus</taxon>
    </lineage>
</organism>
<evidence type="ECO:0000313" key="5">
    <source>
        <dbReference type="EMBL" id="MFE8703105.1"/>
    </source>
</evidence>
<dbReference type="Pfam" id="PF00171">
    <property type="entry name" value="Aldedh"/>
    <property type="match status" value="1"/>
</dbReference>